<evidence type="ECO:0000313" key="2">
    <source>
        <dbReference type="EMBL" id="SVD99908.1"/>
    </source>
</evidence>
<feature type="domain" description="1-deoxy-D-xylulose 5-phosphate reductoisomerase N-terminal" evidence="1">
    <location>
        <begin position="2"/>
        <end position="68"/>
    </location>
</feature>
<dbReference type="Pfam" id="PF02670">
    <property type="entry name" value="DXP_reductoisom"/>
    <property type="match status" value="1"/>
</dbReference>
<feature type="non-terminal residue" evidence="2">
    <location>
        <position position="69"/>
    </location>
</feature>
<organism evidence="2">
    <name type="scientific">marine metagenome</name>
    <dbReference type="NCBI Taxonomy" id="408172"/>
    <lineage>
        <taxon>unclassified sequences</taxon>
        <taxon>metagenomes</taxon>
        <taxon>ecological metagenomes</taxon>
    </lineage>
</organism>
<dbReference type="InterPro" id="IPR013512">
    <property type="entry name" value="DXP_reductoisomerase_N"/>
</dbReference>
<gene>
    <name evidence="2" type="ORF">METZ01_LOCUS452762</name>
</gene>
<dbReference type="AlphaFoldDB" id="A0A382ZZ08"/>
<dbReference type="GO" id="GO:0070402">
    <property type="term" value="F:NADPH binding"/>
    <property type="evidence" value="ECO:0007669"/>
    <property type="project" value="InterPro"/>
</dbReference>
<accession>A0A382ZZ08</accession>
<proteinExistence type="predicted"/>
<dbReference type="EMBL" id="UINC01187271">
    <property type="protein sequence ID" value="SVD99908.1"/>
    <property type="molecule type" value="Genomic_DNA"/>
</dbReference>
<protein>
    <recommendedName>
        <fullName evidence="1">1-deoxy-D-xylulose 5-phosphate reductoisomerase N-terminal domain-containing protein</fullName>
    </recommendedName>
</protein>
<name>A0A382ZZ08_9ZZZZ</name>
<evidence type="ECO:0000259" key="1">
    <source>
        <dbReference type="Pfam" id="PF02670"/>
    </source>
</evidence>
<sequence length="69" mass="7760">MLGIAFNNNFDIALDIANEFKPDFIFYSANVTNKDHPLFSFDAEILSKSANLREIIQRPKVDVVISAIS</sequence>
<reference evidence="2" key="1">
    <citation type="submission" date="2018-05" db="EMBL/GenBank/DDBJ databases">
        <authorList>
            <person name="Lanie J.A."/>
            <person name="Ng W.-L."/>
            <person name="Kazmierczak K.M."/>
            <person name="Andrzejewski T.M."/>
            <person name="Davidsen T.M."/>
            <person name="Wayne K.J."/>
            <person name="Tettelin H."/>
            <person name="Glass J.I."/>
            <person name="Rusch D."/>
            <person name="Podicherti R."/>
            <person name="Tsui H.-C.T."/>
            <person name="Winkler M.E."/>
        </authorList>
    </citation>
    <scope>NUCLEOTIDE SEQUENCE</scope>
</reference>